<protein>
    <submittedName>
        <fullName evidence="4">Uncharacterized protein</fullName>
    </submittedName>
</protein>
<keyword evidence="2" id="KW-0813">Transport</keyword>
<comment type="caution">
    <text evidence="4">The sequence shown here is derived from an EMBL/GenBank/DDBJ whole genome shotgun (WGS) entry which is preliminary data.</text>
</comment>
<evidence type="ECO:0000256" key="1">
    <source>
        <dbReference type="ARBA" id="ARBA00005850"/>
    </source>
</evidence>
<proteinExistence type="inferred from homology"/>
<gene>
    <name evidence="4" type="ORF">RGQ29_028132</name>
</gene>
<evidence type="ECO:0000313" key="5">
    <source>
        <dbReference type="Proteomes" id="UP001324115"/>
    </source>
</evidence>
<dbReference type="EMBL" id="JAXUIC010000008">
    <property type="protein sequence ID" value="KAK4577870.1"/>
    <property type="molecule type" value="Genomic_DNA"/>
</dbReference>
<keyword evidence="3" id="KW-0406">Ion transport</keyword>
<accession>A0AAN7ES06</accession>
<dbReference type="Proteomes" id="UP001324115">
    <property type="component" value="Unassembled WGS sequence"/>
</dbReference>
<keyword evidence="5" id="KW-1185">Reference proteome</keyword>
<dbReference type="InterPro" id="IPR002699">
    <property type="entry name" value="V_ATPase_D"/>
</dbReference>
<dbReference type="GO" id="GO:0046961">
    <property type="term" value="F:proton-transporting ATPase activity, rotational mechanism"/>
    <property type="evidence" value="ECO:0007669"/>
    <property type="project" value="InterPro"/>
</dbReference>
<dbReference type="AlphaFoldDB" id="A0AAN7ES06"/>
<comment type="similarity">
    <text evidence="1">Belongs to the V-ATPase D subunit family.</text>
</comment>
<sequence length="84" mass="9291">MARGGLQVQLCCAAYVKAIEVLVELTSLQKSFLTLNEAMKTTNNRVNALENFVKPRLENTISYIKGELDDLETGFLLVKDDAGI</sequence>
<name>A0AAN7ES06_QUERU</name>
<evidence type="ECO:0000313" key="4">
    <source>
        <dbReference type="EMBL" id="KAK4577870.1"/>
    </source>
</evidence>
<evidence type="ECO:0000256" key="2">
    <source>
        <dbReference type="ARBA" id="ARBA00022448"/>
    </source>
</evidence>
<evidence type="ECO:0000256" key="3">
    <source>
        <dbReference type="ARBA" id="ARBA00023065"/>
    </source>
</evidence>
<reference evidence="4 5" key="1">
    <citation type="journal article" date="2023" name="G3 (Bethesda)">
        <title>A haplotype-resolved chromosome-scale genome for Quercus rubra L. provides insights into the genetics of adaptive traits for red oak species.</title>
        <authorList>
            <person name="Kapoor B."/>
            <person name="Jenkins J."/>
            <person name="Schmutz J."/>
            <person name="Zhebentyayeva T."/>
            <person name="Kuelheim C."/>
            <person name="Coggeshall M."/>
            <person name="Heim C."/>
            <person name="Lasky J.R."/>
            <person name="Leites L."/>
            <person name="Islam-Faridi N."/>
            <person name="Romero-Severson J."/>
            <person name="DeLeo V.L."/>
            <person name="Lucas S.M."/>
            <person name="Lazic D."/>
            <person name="Gailing O."/>
            <person name="Carlson J."/>
            <person name="Staton M."/>
        </authorList>
    </citation>
    <scope>NUCLEOTIDE SEQUENCE [LARGE SCALE GENOMIC DNA]</scope>
    <source>
        <strain evidence="4">Pseudo-F2</strain>
    </source>
</reference>
<dbReference type="Pfam" id="PF01813">
    <property type="entry name" value="ATP-synt_D"/>
    <property type="match status" value="1"/>
</dbReference>
<dbReference type="PANTHER" id="PTHR11671">
    <property type="entry name" value="V-TYPE ATP SYNTHASE SUBUNIT D"/>
    <property type="match status" value="1"/>
</dbReference>
<dbReference type="Gene3D" id="1.10.287.3240">
    <property type="match status" value="1"/>
</dbReference>
<organism evidence="4 5">
    <name type="scientific">Quercus rubra</name>
    <name type="common">Northern red oak</name>
    <name type="synonym">Quercus borealis</name>
    <dbReference type="NCBI Taxonomy" id="3512"/>
    <lineage>
        <taxon>Eukaryota</taxon>
        <taxon>Viridiplantae</taxon>
        <taxon>Streptophyta</taxon>
        <taxon>Embryophyta</taxon>
        <taxon>Tracheophyta</taxon>
        <taxon>Spermatophyta</taxon>
        <taxon>Magnoliopsida</taxon>
        <taxon>eudicotyledons</taxon>
        <taxon>Gunneridae</taxon>
        <taxon>Pentapetalae</taxon>
        <taxon>rosids</taxon>
        <taxon>fabids</taxon>
        <taxon>Fagales</taxon>
        <taxon>Fagaceae</taxon>
        <taxon>Quercus</taxon>
    </lineage>
</organism>